<keyword evidence="3" id="KW-1185">Reference proteome</keyword>
<comment type="caution">
    <text evidence="2">The sequence shown here is derived from an EMBL/GenBank/DDBJ whole genome shotgun (WGS) entry which is preliminary data.</text>
</comment>
<protein>
    <submittedName>
        <fullName evidence="2">Uncharacterized protein</fullName>
    </submittedName>
</protein>
<reference evidence="2 3" key="1">
    <citation type="submission" date="2024-04" db="EMBL/GenBank/DDBJ databases">
        <title>Phyllosticta paracitricarpa is synonymous to the EU quarantine fungus P. citricarpa based on phylogenomic analyses.</title>
        <authorList>
            <consortium name="Lawrence Berkeley National Laboratory"/>
            <person name="Van ingen-buijs V.A."/>
            <person name="Van westerhoven A.C."/>
            <person name="Haridas S."/>
            <person name="Skiadas P."/>
            <person name="Martin F."/>
            <person name="Groenewald J.Z."/>
            <person name="Crous P.W."/>
            <person name="Seidl M.F."/>
        </authorList>
    </citation>
    <scope>NUCLEOTIDE SEQUENCE [LARGE SCALE GENOMIC DNA]</scope>
    <source>
        <strain evidence="2 3">CPC 17464</strain>
    </source>
</reference>
<dbReference type="RefSeq" id="XP_066659260.1">
    <property type="nucleotide sequence ID" value="XM_066794985.1"/>
</dbReference>
<dbReference type="EMBL" id="JBBPEH010000001">
    <property type="protein sequence ID" value="KAK7544025.1"/>
    <property type="molecule type" value="Genomic_DNA"/>
</dbReference>
<keyword evidence="1" id="KW-1133">Transmembrane helix</keyword>
<evidence type="ECO:0000313" key="3">
    <source>
        <dbReference type="Proteomes" id="UP001360953"/>
    </source>
</evidence>
<feature type="transmembrane region" description="Helical" evidence="1">
    <location>
        <begin position="162"/>
        <end position="195"/>
    </location>
</feature>
<keyword evidence="1" id="KW-0472">Membrane</keyword>
<gene>
    <name evidence="2" type="ORF">J3D65DRAFT_2734</name>
</gene>
<organism evidence="2 3">
    <name type="scientific">Phyllosticta citribraziliensis</name>
    <dbReference type="NCBI Taxonomy" id="989973"/>
    <lineage>
        <taxon>Eukaryota</taxon>
        <taxon>Fungi</taxon>
        <taxon>Dikarya</taxon>
        <taxon>Ascomycota</taxon>
        <taxon>Pezizomycotina</taxon>
        <taxon>Dothideomycetes</taxon>
        <taxon>Dothideomycetes incertae sedis</taxon>
        <taxon>Botryosphaeriales</taxon>
        <taxon>Phyllostictaceae</taxon>
        <taxon>Phyllosticta</taxon>
    </lineage>
</organism>
<name>A0ABR1M9A1_9PEZI</name>
<evidence type="ECO:0000256" key="1">
    <source>
        <dbReference type="SAM" id="Phobius"/>
    </source>
</evidence>
<dbReference type="GeneID" id="92027891"/>
<accession>A0ABR1M9A1</accession>
<sequence length="218" mass="24314">MHGWMMHGWMDPLGEGRFSLSQSLFAYASHHHFFVLSFFPSFPLLQPSPKHRFVICTSCYCHSYGHGYGWSAFSLFSFAPVYLSTHLPTYFTYLSIPHLNTSLIPYSLPLTTHLTPPLALKYLASSTSLLSDIYNYTYNFLTYLSYRLSTIACDVNQVVCGYLVQLAAAAAAVVVLVVVVVAVVVVVVVVVVAAFSPSRHELYTSGTLFRATPTQLHR</sequence>
<keyword evidence="1" id="KW-0812">Transmembrane</keyword>
<evidence type="ECO:0000313" key="2">
    <source>
        <dbReference type="EMBL" id="KAK7544025.1"/>
    </source>
</evidence>
<proteinExistence type="predicted"/>
<dbReference type="Proteomes" id="UP001360953">
    <property type="component" value="Unassembled WGS sequence"/>
</dbReference>